<dbReference type="InterPro" id="IPR036396">
    <property type="entry name" value="Cyt_P450_sf"/>
</dbReference>
<evidence type="ECO:0008006" key="4">
    <source>
        <dbReference type="Google" id="ProtNLM"/>
    </source>
</evidence>
<evidence type="ECO:0000313" key="2">
    <source>
        <dbReference type="EMBL" id="KAJ4360580.1"/>
    </source>
</evidence>
<dbReference type="GO" id="GO:0016705">
    <property type="term" value="F:oxidoreductase activity, acting on paired donors, with incorporation or reduction of molecular oxygen"/>
    <property type="evidence" value="ECO:0007669"/>
    <property type="project" value="InterPro"/>
</dbReference>
<evidence type="ECO:0000313" key="3">
    <source>
        <dbReference type="Proteomes" id="UP001140513"/>
    </source>
</evidence>
<comment type="similarity">
    <text evidence="1">Belongs to the cytochrome P450 family.</text>
</comment>
<protein>
    <recommendedName>
        <fullName evidence="4">Cytochrome P450</fullName>
    </recommendedName>
</protein>
<dbReference type="InterPro" id="IPR050121">
    <property type="entry name" value="Cytochrome_P450_monoxygenase"/>
</dbReference>
<dbReference type="Proteomes" id="UP001140513">
    <property type="component" value="Unassembled WGS sequence"/>
</dbReference>
<dbReference type="EMBL" id="JAPEUX010000001">
    <property type="protein sequence ID" value="KAJ4360580.1"/>
    <property type="molecule type" value="Genomic_DNA"/>
</dbReference>
<gene>
    <name evidence="2" type="ORF">N0V89_001146</name>
</gene>
<sequence>MQLATIAVLLIAPFIAQFVYRYLTNPLRKIPAAHPLAHFTSLWINYVRWRSVENRTLKRAHERLGPVVCLGPNEISVNCVRGGIRDIYAGGFEKANLPETFNWYAFFTNFGESNMFSTGKNKAHSARKRMLSNIYSKSVISGSPALLAQVSIIIFDRLLPRLASTISNEDQGLLNIGPLLNAATMDIVSGYIFGLKSSSNLINDPKQLSWFLGLYNSRRSFNFWPQELPALTSFVKKWFRYSLVPQWVDKANKEIEGWTKGMCQSAAIVMSQGVTNVADTPVVYEQLFAALSKEAVKTGEDGKDRSSLAASEVLDQIAAGFDVSPSAMLYFVFR</sequence>
<keyword evidence="3" id="KW-1185">Reference proteome</keyword>
<dbReference type="AlphaFoldDB" id="A0A9W8XXI8"/>
<dbReference type="GO" id="GO:0020037">
    <property type="term" value="F:heme binding"/>
    <property type="evidence" value="ECO:0007669"/>
    <property type="project" value="InterPro"/>
</dbReference>
<name>A0A9W8XXI8_9PLEO</name>
<reference evidence="2" key="1">
    <citation type="submission" date="2022-10" db="EMBL/GenBank/DDBJ databases">
        <title>Tapping the CABI collections for fungal endophytes: first genome assemblies for Collariella, Neodidymelliopsis, Ascochyta clinopodiicola, Didymella pomorum, Didymosphaeria variabile, Neocosmospora piperis and Neocucurbitaria cava.</title>
        <authorList>
            <person name="Hill R."/>
        </authorList>
    </citation>
    <scope>NUCLEOTIDE SEQUENCE</scope>
    <source>
        <strain evidence="2">IMI 356815</strain>
    </source>
</reference>
<dbReference type="RefSeq" id="XP_056076782.1">
    <property type="nucleotide sequence ID" value="XM_056209960.1"/>
</dbReference>
<evidence type="ECO:0000256" key="1">
    <source>
        <dbReference type="ARBA" id="ARBA00010617"/>
    </source>
</evidence>
<dbReference type="Gene3D" id="1.10.630.10">
    <property type="entry name" value="Cytochrome P450"/>
    <property type="match status" value="1"/>
</dbReference>
<accession>A0A9W8XXI8</accession>
<organism evidence="2 3">
    <name type="scientific">Didymosphaeria variabile</name>
    <dbReference type="NCBI Taxonomy" id="1932322"/>
    <lineage>
        <taxon>Eukaryota</taxon>
        <taxon>Fungi</taxon>
        <taxon>Dikarya</taxon>
        <taxon>Ascomycota</taxon>
        <taxon>Pezizomycotina</taxon>
        <taxon>Dothideomycetes</taxon>
        <taxon>Pleosporomycetidae</taxon>
        <taxon>Pleosporales</taxon>
        <taxon>Massarineae</taxon>
        <taxon>Didymosphaeriaceae</taxon>
        <taxon>Didymosphaeria</taxon>
    </lineage>
</organism>
<dbReference type="PANTHER" id="PTHR24305:SF166">
    <property type="entry name" value="CYTOCHROME P450 12A4, MITOCHONDRIAL-RELATED"/>
    <property type="match status" value="1"/>
</dbReference>
<dbReference type="GO" id="GO:0005506">
    <property type="term" value="F:iron ion binding"/>
    <property type="evidence" value="ECO:0007669"/>
    <property type="project" value="InterPro"/>
</dbReference>
<dbReference type="GeneID" id="80904676"/>
<comment type="caution">
    <text evidence="2">The sequence shown here is derived from an EMBL/GenBank/DDBJ whole genome shotgun (WGS) entry which is preliminary data.</text>
</comment>
<dbReference type="SUPFAM" id="SSF48264">
    <property type="entry name" value="Cytochrome P450"/>
    <property type="match status" value="1"/>
</dbReference>
<dbReference type="PANTHER" id="PTHR24305">
    <property type="entry name" value="CYTOCHROME P450"/>
    <property type="match status" value="1"/>
</dbReference>
<proteinExistence type="inferred from homology"/>
<dbReference type="OrthoDB" id="1470350at2759"/>
<dbReference type="GO" id="GO:0004497">
    <property type="term" value="F:monooxygenase activity"/>
    <property type="evidence" value="ECO:0007669"/>
    <property type="project" value="InterPro"/>
</dbReference>